<dbReference type="SUPFAM" id="SSF52833">
    <property type="entry name" value="Thioredoxin-like"/>
    <property type="match status" value="1"/>
</dbReference>
<dbReference type="InterPro" id="IPR036249">
    <property type="entry name" value="Thioredoxin-like_sf"/>
</dbReference>
<protein>
    <recommendedName>
        <fullName evidence="1">GST N-terminal domain-containing protein</fullName>
    </recommendedName>
</protein>
<dbReference type="AlphaFoldDB" id="A0A507QKY8"/>
<sequence length="277" mass="31246">MAEYTLYSSPFSFYSMMARHTIQLGPITRDARPPQKITLSFVNHRKNENLKEHYLLTVNPNGQIPAMTGNVLEQPLTDSLSISLYLAEKHYPAMLPAEHATIIRDLLERIHAIHGPSYSNKNPTAEMKQHNPSPVEDILRKNGLSPEYRTALEAKLRFHNKNYGVAFRPAVVAKAHTDLKTIFEEIIEHRRQSGASDTAAEWTFGTQVGPTVLDSHLLPLVLRCIDAGNAELVPPELQRWAGVKVKSPAWQKVMHGRPTVWNPSMGPIEDMQEMMTL</sequence>
<dbReference type="PROSITE" id="PS50404">
    <property type="entry name" value="GST_NTER"/>
    <property type="match status" value="1"/>
</dbReference>
<keyword evidence="3" id="KW-1185">Reference proteome</keyword>
<accession>A0A507QKY8</accession>
<dbReference type="Pfam" id="PF13417">
    <property type="entry name" value="GST_N_3"/>
    <property type="match status" value="1"/>
</dbReference>
<reference evidence="2 3" key="1">
    <citation type="submission" date="2019-06" db="EMBL/GenBank/DDBJ databases">
        <title>Wine fermentation using esterase from Monascus purpureus.</title>
        <authorList>
            <person name="Geng C."/>
            <person name="Zhang Y."/>
        </authorList>
    </citation>
    <scope>NUCLEOTIDE SEQUENCE [LARGE SCALE GENOMIC DNA]</scope>
    <source>
        <strain evidence="2">HQ1</strain>
    </source>
</reference>
<gene>
    <name evidence="2" type="ORF">MPDQ_004913</name>
</gene>
<proteinExistence type="predicted"/>
<dbReference type="Gene3D" id="3.40.30.10">
    <property type="entry name" value="Glutaredoxin"/>
    <property type="match status" value="1"/>
</dbReference>
<dbReference type="InterPro" id="IPR004045">
    <property type="entry name" value="Glutathione_S-Trfase_N"/>
</dbReference>
<evidence type="ECO:0000313" key="3">
    <source>
        <dbReference type="Proteomes" id="UP000319663"/>
    </source>
</evidence>
<dbReference type="EMBL" id="VIFY01000321">
    <property type="protein sequence ID" value="TQB67705.1"/>
    <property type="molecule type" value="Genomic_DNA"/>
</dbReference>
<evidence type="ECO:0000259" key="1">
    <source>
        <dbReference type="PROSITE" id="PS50404"/>
    </source>
</evidence>
<dbReference type="OrthoDB" id="412788at2759"/>
<name>A0A507QKY8_MONPU</name>
<comment type="caution">
    <text evidence="2">The sequence shown here is derived from an EMBL/GenBank/DDBJ whole genome shotgun (WGS) entry which is preliminary data.</text>
</comment>
<feature type="domain" description="GST N-terminal" evidence="1">
    <location>
        <begin position="2"/>
        <end position="94"/>
    </location>
</feature>
<organism evidence="2 3">
    <name type="scientific">Monascus purpureus</name>
    <name type="common">Red mold</name>
    <name type="synonym">Monascus anka</name>
    <dbReference type="NCBI Taxonomy" id="5098"/>
    <lineage>
        <taxon>Eukaryota</taxon>
        <taxon>Fungi</taxon>
        <taxon>Dikarya</taxon>
        <taxon>Ascomycota</taxon>
        <taxon>Pezizomycotina</taxon>
        <taxon>Eurotiomycetes</taxon>
        <taxon>Eurotiomycetidae</taxon>
        <taxon>Eurotiales</taxon>
        <taxon>Aspergillaceae</taxon>
        <taxon>Monascus</taxon>
    </lineage>
</organism>
<evidence type="ECO:0000313" key="2">
    <source>
        <dbReference type="EMBL" id="TQB67705.1"/>
    </source>
</evidence>
<dbReference type="Proteomes" id="UP000319663">
    <property type="component" value="Unassembled WGS sequence"/>
</dbReference>